<reference evidence="3" key="1">
    <citation type="journal article" date="2019" name="Int. J. Syst. Evol. Microbiol.">
        <title>The Global Catalogue of Microorganisms (GCM) 10K type strain sequencing project: providing services to taxonomists for standard genome sequencing and annotation.</title>
        <authorList>
            <consortium name="The Broad Institute Genomics Platform"/>
            <consortium name="The Broad Institute Genome Sequencing Center for Infectious Disease"/>
            <person name="Wu L."/>
            <person name="Ma J."/>
        </authorList>
    </citation>
    <scope>NUCLEOTIDE SEQUENCE [LARGE SCALE GENOMIC DNA]</scope>
    <source>
        <strain evidence="3">CGMCC 1.8860</strain>
    </source>
</reference>
<proteinExistence type="predicted"/>
<evidence type="ECO:0000259" key="1">
    <source>
        <dbReference type="Pfam" id="PF12200"/>
    </source>
</evidence>
<protein>
    <recommendedName>
        <fullName evidence="1">DUF3597 domain-containing protein</fullName>
    </recommendedName>
</protein>
<evidence type="ECO:0000313" key="3">
    <source>
        <dbReference type="Proteomes" id="UP000621859"/>
    </source>
</evidence>
<dbReference type="Proteomes" id="UP000621859">
    <property type="component" value="Unassembled WGS sequence"/>
</dbReference>
<sequence>MGIFSDLVGKLFGKARPEEQTQAPAQAAAPVADVAPAVIPAIAPATVVDIAAVMDRLVTESGQTLNWRSSIVDMMKALGLDSSLEHRKQLAQELGFTGNTADSASMNLWLHKAVMQALTANGGKLPPELA</sequence>
<gene>
    <name evidence="2" type="ORF">GCM10010971_20980</name>
</gene>
<organism evidence="2 3">
    <name type="scientific">Silvimonas amylolytica</name>
    <dbReference type="NCBI Taxonomy" id="449663"/>
    <lineage>
        <taxon>Bacteria</taxon>
        <taxon>Pseudomonadati</taxon>
        <taxon>Pseudomonadota</taxon>
        <taxon>Betaproteobacteria</taxon>
        <taxon>Neisseriales</taxon>
        <taxon>Chitinibacteraceae</taxon>
        <taxon>Silvimonas</taxon>
    </lineage>
</organism>
<evidence type="ECO:0000313" key="2">
    <source>
        <dbReference type="EMBL" id="GGP26279.1"/>
    </source>
</evidence>
<dbReference type="InterPro" id="IPR022016">
    <property type="entry name" value="DUF3597"/>
</dbReference>
<comment type="caution">
    <text evidence="2">The sequence shown here is derived from an EMBL/GenBank/DDBJ whole genome shotgun (WGS) entry which is preliminary data.</text>
</comment>
<name>A0ABQ2PMS6_9NEIS</name>
<accession>A0ABQ2PMS6</accession>
<feature type="domain" description="DUF3597" evidence="1">
    <location>
        <begin position="3"/>
        <end position="126"/>
    </location>
</feature>
<dbReference type="Pfam" id="PF12200">
    <property type="entry name" value="DUF3597"/>
    <property type="match status" value="1"/>
</dbReference>
<keyword evidence="3" id="KW-1185">Reference proteome</keyword>
<dbReference type="RefSeq" id="WP_188692947.1">
    <property type="nucleotide sequence ID" value="NZ_BMLY01000003.1"/>
</dbReference>
<dbReference type="EMBL" id="BMLY01000003">
    <property type="protein sequence ID" value="GGP26279.1"/>
    <property type="molecule type" value="Genomic_DNA"/>
</dbReference>
<dbReference type="SUPFAM" id="SSF158634">
    <property type="entry name" value="RPA2825-like"/>
    <property type="match status" value="1"/>
</dbReference>